<dbReference type="Proteomes" id="UP000694843">
    <property type="component" value="Unplaced"/>
</dbReference>
<evidence type="ECO:0000256" key="9">
    <source>
        <dbReference type="ARBA" id="ARBA00023098"/>
    </source>
</evidence>
<feature type="transmembrane region" description="Helical" evidence="12">
    <location>
        <begin position="351"/>
        <end position="370"/>
    </location>
</feature>
<keyword evidence="12" id="KW-0594">Phospholipid biosynthesis</keyword>
<evidence type="ECO:0000313" key="15">
    <source>
        <dbReference type="RefSeq" id="XP_018019684.1"/>
    </source>
</evidence>
<feature type="transmembrane region" description="Helical" evidence="12">
    <location>
        <begin position="110"/>
        <end position="131"/>
    </location>
</feature>
<evidence type="ECO:0000256" key="13">
    <source>
        <dbReference type="SAM" id="MobiDB-lite"/>
    </source>
</evidence>
<feature type="compositionally biased region" description="Low complexity" evidence="13">
    <location>
        <begin position="396"/>
        <end position="412"/>
    </location>
</feature>
<dbReference type="OMA" id="LGQNAWM"/>
<dbReference type="GeneID" id="108676152"/>
<dbReference type="PANTHER" id="PTHR15362">
    <property type="entry name" value="PHOSPHATIDYLINOSITOL SYNTHASE"/>
    <property type="match status" value="1"/>
</dbReference>
<keyword evidence="11 12" id="KW-1208">Phospholipid metabolism</keyword>
<organism evidence="14 15">
    <name type="scientific">Hyalella azteca</name>
    <name type="common">Amphipod</name>
    <dbReference type="NCBI Taxonomy" id="294128"/>
    <lineage>
        <taxon>Eukaryota</taxon>
        <taxon>Metazoa</taxon>
        <taxon>Ecdysozoa</taxon>
        <taxon>Arthropoda</taxon>
        <taxon>Crustacea</taxon>
        <taxon>Multicrustacea</taxon>
        <taxon>Malacostraca</taxon>
        <taxon>Eumalacostraca</taxon>
        <taxon>Peracarida</taxon>
        <taxon>Amphipoda</taxon>
        <taxon>Senticaudata</taxon>
        <taxon>Talitrida</taxon>
        <taxon>Talitroidea</taxon>
        <taxon>Hyalellidae</taxon>
        <taxon>Hyalella</taxon>
    </lineage>
</organism>
<evidence type="ECO:0000313" key="14">
    <source>
        <dbReference type="Proteomes" id="UP000694843"/>
    </source>
</evidence>
<dbReference type="RefSeq" id="XP_018019684.1">
    <property type="nucleotide sequence ID" value="XM_018164195.2"/>
</dbReference>
<keyword evidence="5 12" id="KW-0808">Transferase</keyword>
<feature type="transmembrane region" description="Helical" evidence="12">
    <location>
        <begin position="46"/>
        <end position="68"/>
    </location>
</feature>
<dbReference type="OrthoDB" id="10265393at2759"/>
<evidence type="ECO:0000256" key="11">
    <source>
        <dbReference type="ARBA" id="ARBA00023264"/>
    </source>
</evidence>
<evidence type="ECO:0000256" key="10">
    <source>
        <dbReference type="ARBA" id="ARBA00023136"/>
    </source>
</evidence>
<protein>
    <recommendedName>
        <fullName evidence="12">Phosphatidylserine synthase</fullName>
        <ecNumber evidence="12">2.7.8.29</ecNumber>
    </recommendedName>
    <alternativeName>
        <fullName evidence="12">Serine-exchange enzyme</fullName>
    </alternativeName>
</protein>
<dbReference type="UniPathway" id="UPA00948"/>
<comment type="pathway">
    <text evidence="2 12">Phospholipid metabolism; phosphatidylserine biosynthesis.</text>
</comment>
<dbReference type="GO" id="GO:0006659">
    <property type="term" value="P:phosphatidylserine biosynthetic process"/>
    <property type="evidence" value="ECO:0007669"/>
    <property type="project" value="UniProtKB-UniRule"/>
</dbReference>
<accession>A0A8B7P0R2</accession>
<evidence type="ECO:0000256" key="12">
    <source>
        <dbReference type="RuleBase" id="RU368094"/>
    </source>
</evidence>
<evidence type="ECO:0000256" key="2">
    <source>
        <dbReference type="ARBA" id="ARBA00004916"/>
    </source>
</evidence>
<keyword evidence="8 12" id="KW-1133">Transmembrane helix</keyword>
<gene>
    <name evidence="15" type="primary">LOC108676152</name>
</gene>
<proteinExistence type="inferred from homology"/>
<dbReference type="PANTHER" id="PTHR15362:SF15">
    <property type="entry name" value="PHOSPHATIDYLSERINE SYNTHASE 1"/>
    <property type="match status" value="1"/>
</dbReference>
<keyword evidence="14" id="KW-1185">Reference proteome</keyword>
<dbReference type="Pfam" id="PF03034">
    <property type="entry name" value="PSS"/>
    <property type="match status" value="2"/>
</dbReference>
<reference evidence="15" key="1">
    <citation type="submission" date="2025-08" db="UniProtKB">
        <authorList>
            <consortium name="RefSeq"/>
        </authorList>
    </citation>
    <scope>IDENTIFICATION</scope>
    <source>
        <tissue evidence="15">Whole organism</tissue>
    </source>
</reference>
<comment type="catalytic activity">
    <reaction evidence="12">
        <text>a 1,2-diacyl-sn-glycero-3-phosphoethanolamine + L-serine = a 1,2-diacyl-sn-glycero-3-phospho-L-serine + ethanolamine</text>
        <dbReference type="Rhea" id="RHEA:27606"/>
        <dbReference type="ChEBI" id="CHEBI:33384"/>
        <dbReference type="ChEBI" id="CHEBI:57262"/>
        <dbReference type="ChEBI" id="CHEBI:57603"/>
        <dbReference type="ChEBI" id="CHEBI:64612"/>
        <dbReference type="EC" id="2.7.8.29"/>
    </reaction>
</comment>
<evidence type="ECO:0000256" key="6">
    <source>
        <dbReference type="ARBA" id="ARBA00022692"/>
    </source>
</evidence>
<evidence type="ECO:0000256" key="3">
    <source>
        <dbReference type="ARBA" id="ARBA00005189"/>
    </source>
</evidence>
<dbReference type="AlphaFoldDB" id="A0A8B7P0R2"/>
<feature type="region of interest" description="Disordered" evidence="13">
    <location>
        <begin position="379"/>
        <end position="470"/>
    </location>
</feature>
<feature type="compositionally biased region" description="Basic residues" evidence="13">
    <location>
        <begin position="379"/>
        <end position="393"/>
    </location>
</feature>
<evidence type="ECO:0000256" key="1">
    <source>
        <dbReference type="ARBA" id="ARBA00004477"/>
    </source>
</evidence>
<evidence type="ECO:0000256" key="8">
    <source>
        <dbReference type="ARBA" id="ARBA00022989"/>
    </source>
</evidence>
<keyword evidence="9 12" id="KW-0443">Lipid metabolism</keyword>
<comment type="function">
    <text evidence="12">Catalyzes a base-exchange reaction in which the polar head group of phosphatidylethanolamine (PE) is replaced by L-serine.</text>
</comment>
<comment type="similarity">
    <text evidence="4 12">Belongs to the phosphatidyl serine synthase family.</text>
</comment>
<evidence type="ECO:0000256" key="4">
    <source>
        <dbReference type="ARBA" id="ARBA00008671"/>
    </source>
</evidence>
<comment type="caution">
    <text evidence="12">Lacks conserved residue(s) required for the propagation of feature annotation.</text>
</comment>
<feature type="transmembrane region" description="Helical" evidence="12">
    <location>
        <begin position="80"/>
        <end position="98"/>
    </location>
</feature>
<feature type="compositionally biased region" description="Basic and acidic residues" evidence="13">
    <location>
        <begin position="435"/>
        <end position="444"/>
    </location>
</feature>
<comment type="pathway">
    <text evidence="3">Lipid metabolism.</text>
</comment>
<dbReference type="EC" id="2.7.8.29" evidence="12"/>
<dbReference type="InterPro" id="IPR004277">
    <property type="entry name" value="PSS"/>
</dbReference>
<dbReference type="GO" id="GO:0005789">
    <property type="term" value="C:endoplasmic reticulum membrane"/>
    <property type="evidence" value="ECO:0007669"/>
    <property type="project" value="UniProtKB-SubCell"/>
</dbReference>
<name>A0A8B7P0R2_HYAAZ</name>
<keyword evidence="12" id="KW-0444">Lipid biosynthesis</keyword>
<evidence type="ECO:0000256" key="7">
    <source>
        <dbReference type="ARBA" id="ARBA00022824"/>
    </source>
</evidence>
<feature type="transmembrane region" description="Helical" evidence="12">
    <location>
        <begin position="321"/>
        <end position="339"/>
    </location>
</feature>
<dbReference type="GO" id="GO:0106245">
    <property type="term" value="F:L-serine-phosphatidylethanolamine phosphatidyltransferase activity"/>
    <property type="evidence" value="ECO:0007669"/>
    <property type="project" value="UniProtKB-UniRule"/>
</dbReference>
<dbReference type="KEGG" id="hazt:108676152"/>
<evidence type="ECO:0000256" key="5">
    <source>
        <dbReference type="ARBA" id="ARBA00022679"/>
    </source>
</evidence>
<keyword evidence="7 12" id="KW-0256">Endoplasmic reticulum</keyword>
<sequence>MIESSPEHICGISRRRHSRTFSSGSETSDHFLSINERPVDDISLDFFYKPHTITLLLVTIAGLLYICFLRDETVSIQANIQVGIQAAIFFFLIISVLAFPNGPFTRPHPAVWRCVFGLSVLYMILLIFLLFQDYQTVRGIFEWFFPELKNFTIDMDKGEWGEKCDDFSLQRLWESVDFFCFAHFAGWAMKTLLVRHYGILWTISIMWEITEQMVMVLRDIRSASGKLKRAVLQFTPESWTAMRWLDPSNTAMRTVAVCQLIVFWQLSELNTFFLKHIFQMPPNHPIVFIRILLLGAISAPSIRQYYSYVTDPRIKRVGTQAWVYGLCMSVEAIICFKFGRELFLQTQPQKVLLWLGIMLLGSVLCIYLCVEHQKWTRKKRGQKERHSRAHHNTGGRSRAMDSSSPSASPRKSVTLSTPDSEADKHFPDLEDDEDVTRRRNADTRFRRRRDVQSRGSLSGIMADDESEDADDDIPISALLKNKKVTLHVFNLPN</sequence>
<keyword evidence="6 12" id="KW-0812">Transmembrane</keyword>
<comment type="subcellular location">
    <subcellularLocation>
        <location evidence="1 12">Endoplasmic reticulum membrane</location>
        <topology evidence="1 12">Multi-pass membrane protein</topology>
    </subcellularLocation>
</comment>
<keyword evidence="10 12" id="KW-0472">Membrane</keyword>